<feature type="binding site" evidence="3">
    <location>
        <position position="313"/>
    </location>
    <ligand>
        <name>Mg(2+)</name>
        <dbReference type="ChEBI" id="CHEBI:18420"/>
        <label>1</label>
    </ligand>
</feature>
<feature type="binding site" evidence="3">
    <location>
        <position position="312"/>
    </location>
    <ligand>
        <name>Mg(2+)</name>
        <dbReference type="ChEBI" id="CHEBI:18420"/>
        <label>1</label>
    </ligand>
</feature>
<feature type="binding site" evidence="3">
    <location>
        <position position="98"/>
    </location>
    <ligand>
        <name>Mg(2+)</name>
        <dbReference type="ChEBI" id="CHEBI:18420"/>
        <label>1</label>
    </ligand>
</feature>
<dbReference type="KEGG" id="toy:FO059_09335"/>
<evidence type="ECO:0000313" key="5">
    <source>
        <dbReference type="Proteomes" id="UP000317344"/>
    </source>
</evidence>
<dbReference type="AlphaFoldDB" id="A0A516X339"/>
<dbReference type="InterPro" id="IPR036705">
    <property type="entry name" value="Ribosyl_crysJ1_sf"/>
</dbReference>
<feature type="binding site" evidence="3">
    <location>
        <position position="100"/>
    </location>
    <ligand>
        <name>Mg(2+)</name>
        <dbReference type="ChEBI" id="CHEBI:18420"/>
        <label>1</label>
    </ligand>
</feature>
<feature type="binding site" evidence="3">
    <location>
        <position position="99"/>
    </location>
    <ligand>
        <name>Mg(2+)</name>
        <dbReference type="ChEBI" id="CHEBI:18420"/>
        <label>1</label>
    </ligand>
</feature>
<accession>A0A516X339</accession>
<evidence type="ECO:0000256" key="2">
    <source>
        <dbReference type="ARBA" id="ARBA00022801"/>
    </source>
</evidence>
<sequence length="359" mass="37311">MAGPSCRTAPIWFWQSVSTRKWGPVNESGVSGPAVGGGSADGPGENARAIADRARGALLGTAAGDALGAGYEFTHPGPDAPIVMKGGGPFGFEPGEWTDDTAMTAAIARAATVARLDTTAGLDAVAEQFLRWQESGPKDMGNQTRRVLSRRADSAAVMQIDAAATGPDNAGNGSLMRTAAVAVAFAADEAPADMLSAASRISLLTHTGVDTQLACQVWSLAIWSAIRTGSLPDLHGIVSAVVPADALDRWQRWVTAAETQQTPEFEHNNGWVVSALQTAWWGIHRTRPVNGDPEVHIRRGLAETVRAGHDTDTTAAIAGGLLGAVYGAAALPAEWTEMLHGWPGLNAAELAGLADEAVR</sequence>
<proteinExistence type="inferred from homology"/>
<evidence type="ECO:0000256" key="1">
    <source>
        <dbReference type="ARBA" id="ARBA00010702"/>
    </source>
</evidence>
<dbReference type="SUPFAM" id="SSF101478">
    <property type="entry name" value="ADP-ribosylglycohydrolase"/>
    <property type="match status" value="1"/>
</dbReference>
<evidence type="ECO:0000313" key="4">
    <source>
        <dbReference type="EMBL" id="QDQ97492.1"/>
    </source>
</evidence>
<name>A0A516X339_9ACTN</name>
<keyword evidence="3" id="KW-0460">Magnesium</keyword>
<comment type="cofactor">
    <cofactor evidence="3">
        <name>Mg(2+)</name>
        <dbReference type="ChEBI" id="CHEBI:18420"/>
    </cofactor>
    <text evidence="3">Binds 2 magnesium ions per subunit.</text>
</comment>
<keyword evidence="3" id="KW-0479">Metal-binding</keyword>
<keyword evidence="2 4" id="KW-0378">Hydrolase</keyword>
<evidence type="ECO:0000256" key="3">
    <source>
        <dbReference type="PIRSR" id="PIRSR605502-1"/>
    </source>
</evidence>
<dbReference type="Proteomes" id="UP000317344">
    <property type="component" value="Chromosome"/>
</dbReference>
<dbReference type="EMBL" id="CP041765">
    <property type="protein sequence ID" value="QDQ97492.1"/>
    <property type="molecule type" value="Genomic_DNA"/>
</dbReference>
<dbReference type="PANTHER" id="PTHR16222">
    <property type="entry name" value="ADP-RIBOSYLGLYCOHYDROLASE"/>
    <property type="match status" value="1"/>
</dbReference>
<keyword evidence="5" id="KW-1185">Reference proteome</keyword>
<dbReference type="PANTHER" id="PTHR16222:SF24">
    <property type="entry name" value="ADP-RIBOSYLHYDROLASE ARH3"/>
    <property type="match status" value="1"/>
</dbReference>
<dbReference type="Gene3D" id="1.10.4080.10">
    <property type="entry name" value="ADP-ribosylation/Crystallin J1"/>
    <property type="match status" value="1"/>
</dbReference>
<dbReference type="InterPro" id="IPR005502">
    <property type="entry name" value="Ribosyl_crysJ1"/>
</dbReference>
<organism evidence="4 5">
    <name type="scientific">Tomitella fengzijianii</name>
    <dbReference type="NCBI Taxonomy" id="2597660"/>
    <lineage>
        <taxon>Bacteria</taxon>
        <taxon>Bacillati</taxon>
        <taxon>Actinomycetota</taxon>
        <taxon>Actinomycetes</taxon>
        <taxon>Mycobacteriales</taxon>
        <taxon>Tomitella</taxon>
    </lineage>
</organism>
<dbReference type="GO" id="GO:0046872">
    <property type="term" value="F:metal ion binding"/>
    <property type="evidence" value="ECO:0007669"/>
    <property type="project" value="UniProtKB-KW"/>
</dbReference>
<protein>
    <submittedName>
        <fullName evidence="4">ADP-ribosylglycohydrolase family protein</fullName>
    </submittedName>
</protein>
<gene>
    <name evidence="4" type="ORF">FO059_09335</name>
</gene>
<dbReference type="OrthoDB" id="9798107at2"/>
<dbReference type="InterPro" id="IPR050792">
    <property type="entry name" value="ADP-ribosylglycohydrolase"/>
</dbReference>
<reference evidence="4 5" key="1">
    <citation type="submission" date="2019-07" db="EMBL/GenBank/DDBJ databases">
        <title>Tomitella cavernea sp. nov., an actinomycete isolated from soil.</title>
        <authorList>
            <person name="Cheng J."/>
        </authorList>
    </citation>
    <scope>NUCLEOTIDE SEQUENCE [LARGE SCALE GENOMIC DNA]</scope>
    <source>
        <strain evidence="4 5">HY188</strain>
    </source>
</reference>
<dbReference type="GO" id="GO:0016787">
    <property type="term" value="F:hydrolase activity"/>
    <property type="evidence" value="ECO:0007669"/>
    <property type="project" value="UniProtKB-KW"/>
</dbReference>
<reference evidence="4 5" key="2">
    <citation type="submission" date="2019-07" db="EMBL/GenBank/DDBJ databases">
        <authorList>
            <person name="Huang Y."/>
        </authorList>
    </citation>
    <scope>NUCLEOTIDE SEQUENCE [LARGE SCALE GENOMIC DNA]</scope>
    <source>
        <strain evidence="4 5">HY188</strain>
    </source>
</reference>
<dbReference type="Pfam" id="PF03747">
    <property type="entry name" value="ADP_ribosyl_GH"/>
    <property type="match status" value="1"/>
</dbReference>
<comment type="similarity">
    <text evidence="1">Belongs to the ADP-ribosylglycohydrolase family.</text>
</comment>
<feature type="binding site" evidence="3">
    <location>
        <position position="310"/>
    </location>
    <ligand>
        <name>Mg(2+)</name>
        <dbReference type="ChEBI" id="CHEBI:18420"/>
        <label>1</label>
    </ligand>
</feature>